<comment type="caution">
    <text evidence="3">The sequence shown here is derived from an EMBL/GenBank/DDBJ whole genome shotgun (WGS) entry which is preliminary data.</text>
</comment>
<dbReference type="AlphaFoldDB" id="E7RXS4"/>
<evidence type="ECO:0000256" key="2">
    <source>
        <dbReference type="SAM" id="Phobius"/>
    </source>
</evidence>
<accession>E7RXS4</accession>
<evidence type="ECO:0000256" key="1">
    <source>
        <dbReference type="SAM" id="MobiDB-lite"/>
    </source>
</evidence>
<name>E7RXS4_9BURK</name>
<dbReference type="HOGENOM" id="CLU_1553357_0_0_4"/>
<keyword evidence="2" id="KW-0472">Membrane</keyword>
<dbReference type="Proteomes" id="UP000011021">
    <property type="component" value="Unassembled WGS sequence"/>
</dbReference>
<keyword evidence="2" id="KW-1133">Transmembrane helix</keyword>
<dbReference type="STRING" id="887898.HMPREF0551_1495"/>
<sequence length="172" mass="19438">MEMRESEKCLRADVGRDGVAQDAEPRATVGRRRYGRWKWIFASIGVVLVMALISRKGPMEALFTLLLYLVQGGVVPCVLLLVAAEIHGRRRRARDGLRRREEGTSVREEGEMLAGSVHSSSADQRSDREKVSLRDVEGLLFWGWLLFLMMACFFLFDRGEIAATDGFGVNFR</sequence>
<feature type="region of interest" description="Disordered" evidence="1">
    <location>
        <begin position="97"/>
        <end position="123"/>
    </location>
</feature>
<dbReference type="RefSeq" id="WP_005673778.1">
    <property type="nucleotide sequence ID" value="NZ_CP146288.1"/>
</dbReference>
<keyword evidence="4" id="KW-1185">Reference proteome</keyword>
<proteinExistence type="predicted"/>
<evidence type="ECO:0000313" key="4">
    <source>
        <dbReference type="Proteomes" id="UP000011021"/>
    </source>
</evidence>
<reference evidence="3 4" key="1">
    <citation type="submission" date="2010-12" db="EMBL/GenBank/DDBJ databases">
        <authorList>
            <person name="Muzny D."/>
            <person name="Qin X."/>
            <person name="Deng J."/>
            <person name="Jiang H."/>
            <person name="Liu Y."/>
            <person name="Qu J."/>
            <person name="Song X.-Z."/>
            <person name="Zhang L."/>
            <person name="Thornton R."/>
            <person name="Coyle M."/>
            <person name="Francisco L."/>
            <person name="Jackson L."/>
            <person name="Javaid M."/>
            <person name="Korchina V."/>
            <person name="Kovar C."/>
            <person name="Mata R."/>
            <person name="Mathew T."/>
            <person name="Ngo R."/>
            <person name="Nguyen L."/>
            <person name="Nguyen N."/>
            <person name="Okwuonu G."/>
            <person name="Ongeri F."/>
            <person name="Pham C."/>
            <person name="Simmons D."/>
            <person name="Wilczek-Boney K."/>
            <person name="Hale W."/>
            <person name="Jakkamsetti A."/>
            <person name="Pham P."/>
            <person name="Ruth R."/>
            <person name="San Lucas F."/>
            <person name="Warren J."/>
            <person name="Zhang J."/>
            <person name="Zhao Z."/>
            <person name="Zhou C."/>
            <person name="Zhu D."/>
            <person name="Lee S."/>
            <person name="Bess C."/>
            <person name="Blankenburg K."/>
            <person name="Forbes L."/>
            <person name="Fu Q."/>
            <person name="Gubbala S."/>
            <person name="Hirani K."/>
            <person name="Jayaseelan J.C."/>
            <person name="Lara F."/>
            <person name="Munidasa M."/>
            <person name="Palculict T."/>
            <person name="Patil S."/>
            <person name="Pu L.-L."/>
            <person name="Saada N."/>
            <person name="Tang L."/>
            <person name="Weissenberger G."/>
            <person name="Zhu Y."/>
            <person name="Hemphill L."/>
            <person name="Shang Y."/>
            <person name="Youmans B."/>
            <person name="Ayvaz T."/>
            <person name="Ross M."/>
            <person name="Santibanez J."/>
            <person name="Aqrawi P."/>
            <person name="Gross S."/>
            <person name="Joshi V."/>
            <person name="Fowler G."/>
            <person name="Nazareth L."/>
            <person name="Reid J."/>
            <person name="Worley K."/>
            <person name="Petrosino J."/>
            <person name="Highlander S."/>
            <person name="Gibbs R."/>
        </authorList>
    </citation>
    <scope>NUCLEOTIDE SEQUENCE [LARGE SCALE GENOMIC DNA]</scope>
    <source>
        <strain evidence="3 4">ATCC 51599</strain>
    </source>
</reference>
<feature type="transmembrane region" description="Helical" evidence="2">
    <location>
        <begin position="138"/>
        <end position="156"/>
    </location>
</feature>
<feature type="compositionally biased region" description="Basic and acidic residues" evidence="1">
    <location>
        <begin position="97"/>
        <end position="110"/>
    </location>
</feature>
<gene>
    <name evidence="3" type="ORF">HMPREF0551_1495</name>
</gene>
<dbReference type="EMBL" id="AEQP01000010">
    <property type="protein sequence ID" value="EFV94748.1"/>
    <property type="molecule type" value="Genomic_DNA"/>
</dbReference>
<feature type="transmembrane region" description="Helical" evidence="2">
    <location>
        <begin position="65"/>
        <end position="84"/>
    </location>
</feature>
<keyword evidence="2" id="KW-0812">Transmembrane</keyword>
<organism evidence="3 4">
    <name type="scientific">Lautropia mirabilis ATCC 51599</name>
    <dbReference type="NCBI Taxonomy" id="887898"/>
    <lineage>
        <taxon>Bacteria</taxon>
        <taxon>Pseudomonadati</taxon>
        <taxon>Pseudomonadota</taxon>
        <taxon>Betaproteobacteria</taxon>
        <taxon>Burkholderiales</taxon>
        <taxon>Burkholderiaceae</taxon>
        <taxon>Lautropia</taxon>
    </lineage>
</organism>
<evidence type="ECO:0000313" key="3">
    <source>
        <dbReference type="EMBL" id="EFV94748.1"/>
    </source>
</evidence>
<protein>
    <submittedName>
        <fullName evidence="3">Uncharacterized protein</fullName>
    </submittedName>
</protein>
<feature type="transmembrane region" description="Helical" evidence="2">
    <location>
        <begin position="36"/>
        <end position="53"/>
    </location>
</feature>